<evidence type="ECO:0000259" key="3">
    <source>
        <dbReference type="PROSITE" id="PS01031"/>
    </source>
</evidence>
<dbReference type="EMBL" id="SORF01000002">
    <property type="protein sequence ID" value="TDY50620.1"/>
    <property type="molecule type" value="Genomic_DNA"/>
</dbReference>
<proteinExistence type="inferred from homology"/>
<dbReference type="Gene3D" id="2.60.40.790">
    <property type="match status" value="1"/>
</dbReference>
<dbReference type="AlphaFoldDB" id="A0A4R8LSI9"/>
<dbReference type="InterPro" id="IPR008978">
    <property type="entry name" value="HSP20-like_chaperone"/>
</dbReference>
<dbReference type="Pfam" id="PF00011">
    <property type="entry name" value="HSP20"/>
    <property type="match status" value="1"/>
</dbReference>
<dbReference type="SUPFAM" id="SSF49764">
    <property type="entry name" value="HSP20-like chaperones"/>
    <property type="match status" value="1"/>
</dbReference>
<dbReference type="Proteomes" id="UP000294581">
    <property type="component" value="Unassembled WGS sequence"/>
</dbReference>
<dbReference type="CDD" id="cd06464">
    <property type="entry name" value="ACD_sHsps-like"/>
    <property type="match status" value="1"/>
</dbReference>
<evidence type="ECO:0000313" key="4">
    <source>
        <dbReference type="EMBL" id="TDY50620.1"/>
    </source>
</evidence>
<dbReference type="InterPro" id="IPR002068">
    <property type="entry name" value="A-crystallin/Hsp20_dom"/>
</dbReference>
<evidence type="ECO:0000313" key="5">
    <source>
        <dbReference type="Proteomes" id="UP000294581"/>
    </source>
</evidence>
<gene>
    <name evidence="4" type="ORF">C7445_102179</name>
</gene>
<sequence>MNKSNNPFDFINQLGDLGDMRKFLGQDFFKNLPLPNMQSMPFFQEERSASEFPAIDLYNRSTELIAAIALPGLKSASDVALTVRSRFLRVRGTVPNYFSGTHEQKLMSEVFHGAFDREIELPERVLPDSTKALYRSGLLVVYLQKDQVREQPTDAIEIDFSGDE</sequence>
<evidence type="ECO:0000256" key="2">
    <source>
        <dbReference type="RuleBase" id="RU003616"/>
    </source>
</evidence>
<keyword evidence="5" id="KW-1185">Reference proteome</keyword>
<comment type="caution">
    <text evidence="4">The sequence shown here is derived from an EMBL/GenBank/DDBJ whole genome shotgun (WGS) entry which is preliminary data.</text>
</comment>
<feature type="domain" description="SHSP" evidence="3">
    <location>
        <begin position="46"/>
        <end position="161"/>
    </location>
</feature>
<organism evidence="4 5">
    <name type="scientific">Alicyclobacillus sacchari</name>
    <dbReference type="NCBI Taxonomy" id="392010"/>
    <lineage>
        <taxon>Bacteria</taxon>
        <taxon>Bacillati</taxon>
        <taxon>Bacillota</taxon>
        <taxon>Bacilli</taxon>
        <taxon>Bacillales</taxon>
        <taxon>Alicyclobacillaceae</taxon>
        <taxon>Alicyclobacillus</taxon>
    </lineage>
</organism>
<dbReference type="PROSITE" id="PS01031">
    <property type="entry name" value="SHSP"/>
    <property type="match status" value="1"/>
</dbReference>
<name>A0A4R8LSI9_9BACL</name>
<reference evidence="4 5" key="1">
    <citation type="submission" date="2019-03" db="EMBL/GenBank/DDBJ databases">
        <title>Genomic Encyclopedia of Type Strains, Phase IV (KMG-IV): sequencing the most valuable type-strain genomes for metagenomic binning, comparative biology and taxonomic classification.</title>
        <authorList>
            <person name="Goeker M."/>
        </authorList>
    </citation>
    <scope>NUCLEOTIDE SEQUENCE [LARGE SCALE GENOMIC DNA]</scope>
    <source>
        <strain evidence="4 5">DSM 17974</strain>
    </source>
</reference>
<protein>
    <submittedName>
        <fullName evidence="4">HSP20 family molecular chaperone IbpA</fullName>
    </submittedName>
</protein>
<dbReference type="RefSeq" id="WP_134158555.1">
    <property type="nucleotide sequence ID" value="NZ_BSUS01000001.1"/>
</dbReference>
<dbReference type="OrthoDB" id="1806521at2"/>
<evidence type="ECO:0000256" key="1">
    <source>
        <dbReference type="PROSITE-ProRule" id="PRU00285"/>
    </source>
</evidence>
<comment type="similarity">
    <text evidence="1 2">Belongs to the small heat shock protein (HSP20) family.</text>
</comment>
<accession>A0A4R8LSI9</accession>